<accession>A0A3S5GY62</accession>
<name>A0A3S5GY62_SORCE</name>
<feature type="chain" id="PRO_5018758777" description="Secreted protein" evidence="1">
    <location>
        <begin position="24"/>
        <end position="221"/>
    </location>
</feature>
<sequence>MKPTSRNQHFVLVATLLTLSACGADDPLGKPGAATCGEAPACGGDPTGSWTIDSFCIDTWGLSDNSDRCDISVSFEDAEFTGHAEFNADHTYAMTYTPRGPMTMVFRLPCLTSDGVPMTCEDLDRDMRDIQLAEESPFQSGECGMIGGDCTCHLFLREDPITETGVWLVSGTTLTTAVDGEEWGNHDVPFCVEGSSFTLGEELSEENEGGPMKSYMRLTRK</sequence>
<proteinExistence type="predicted"/>
<feature type="signal peptide" evidence="1">
    <location>
        <begin position="1"/>
        <end position="23"/>
    </location>
</feature>
<dbReference type="EMBL" id="MH908919">
    <property type="protein sequence ID" value="AYM54213.1"/>
    <property type="molecule type" value="Genomic_DNA"/>
</dbReference>
<evidence type="ECO:0000256" key="1">
    <source>
        <dbReference type="SAM" id="SignalP"/>
    </source>
</evidence>
<organism evidence="2">
    <name type="scientific">Sorangium cellulosum</name>
    <name type="common">Polyangium cellulosum</name>
    <dbReference type="NCBI Taxonomy" id="56"/>
    <lineage>
        <taxon>Bacteria</taxon>
        <taxon>Pseudomonadati</taxon>
        <taxon>Myxococcota</taxon>
        <taxon>Polyangia</taxon>
        <taxon>Polyangiales</taxon>
        <taxon>Polyangiaceae</taxon>
        <taxon>Sorangium</taxon>
    </lineage>
</organism>
<dbReference type="AlphaFoldDB" id="A0A3S5GY62"/>
<keyword evidence="1" id="KW-0732">Signal</keyword>
<reference evidence="2" key="1">
    <citation type="journal article" date="2018" name="J. Ind. Microbiol. Biotechnol.">
        <title>Genome mining reveals uncommon alkylpyrones as type III PKS products from myxobacteria.</title>
        <authorList>
            <person name="Hug J.J."/>
            <person name="Panter F."/>
            <person name="Krug D."/>
            <person name="Muller R."/>
        </authorList>
    </citation>
    <scope>NUCLEOTIDE SEQUENCE</scope>
    <source>
        <strain evidence="2">So ce1525</strain>
    </source>
</reference>
<evidence type="ECO:0000313" key="2">
    <source>
        <dbReference type="EMBL" id="AYM54213.1"/>
    </source>
</evidence>
<protein>
    <recommendedName>
        <fullName evidence="3">Secreted protein</fullName>
    </recommendedName>
</protein>
<dbReference type="PROSITE" id="PS51257">
    <property type="entry name" value="PROKAR_LIPOPROTEIN"/>
    <property type="match status" value="1"/>
</dbReference>
<evidence type="ECO:0008006" key="3">
    <source>
        <dbReference type="Google" id="ProtNLM"/>
    </source>
</evidence>